<dbReference type="RefSeq" id="WP_046308125.1">
    <property type="nucleotide sequence ID" value="NZ_KQ034000.1"/>
</dbReference>
<evidence type="ECO:0000313" key="9">
    <source>
        <dbReference type="EMBL" id="KJY61481.1"/>
    </source>
</evidence>
<feature type="domain" description="DHFR" evidence="8">
    <location>
        <begin position="1"/>
        <end position="166"/>
    </location>
</feature>
<comment type="catalytic activity">
    <reaction evidence="7">
        <text>(6S)-5,6,7,8-tetrahydrofolate + NADP(+) = 7,8-dihydrofolate + NADPH + H(+)</text>
        <dbReference type="Rhea" id="RHEA:15009"/>
        <dbReference type="ChEBI" id="CHEBI:15378"/>
        <dbReference type="ChEBI" id="CHEBI:57451"/>
        <dbReference type="ChEBI" id="CHEBI:57453"/>
        <dbReference type="ChEBI" id="CHEBI:57783"/>
        <dbReference type="ChEBI" id="CHEBI:58349"/>
        <dbReference type="EC" id="1.5.1.3"/>
    </reaction>
</comment>
<dbReference type="Pfam" id="PF00186">
    <property type="entry name" value="DHFR_1"/>
    <property type="match status" value="1"/>
</dbReference>
<evidence type="ECO:0000256" key="1">
    <source>
        <dbReference type="ARBA" id="ARBA00004903"/>
    </source>
</evidence>
<comment type="function">
    <text evidence="7">Key enzyme in folate metabolism. Catalyzes an essential reaction for de novo glycine and purine synthesis, and for DNA precursor synthesis.</text>
</comment>
<gene>
    <name evidence="9" type="primary">folA</name>
    <name evidence="9" type="ORF">JF72_07670</name>
</gene>
<evidence type="ECO:0000256" key="4">
    <source>
        <dbReference type="ARBA" id="ARBA00022563"/>
    </source>
</evidence>
<dbReference type="PRINTS" id="PR00070">
    <property type="entry name" value="DHFR"/>
</dbReference>
<dbReference type="PANTHER" id="PTHR48069:SF3">
    <property type="entry name" value="DIHYDROFOLATE REDUCTASE"/>
    <property type="match status" value="1"/>
</dbReference>
<protein>
    <recommendedName>
        <fullName evidence="3 7">Dihydrofolate reductase</fullName>
        <ecNumber evidence="3 7">1.5.1.3</ecNumber>
    </recommendedName>
</protein>
<comment type="similarity">
    <text evidence="2 7">Belongs to the dihydrofolate reductase family.</text>
</comment>
<dbReference type="GO" id="GO:0046655">
    <property type="term" value="P:folic acid metabolic process"/>
    <property type="evidence" value="ECO:0007669"/>
    <property type="project" value="TreeGrafter"/>
</dbReference>
<keyword evidence="5 7" id="KW-0521">NADP</keyword>
<dbReference type="PIRSF" id="PIRSF000194">
    <property type="entry name" value="DHFR"/>
    <property type="match status" value="1"/>
</dbReference>
<dbReference type="HOGENOM" id="CLU_043966_5_2_9"/>
<dbReference type="InterPro" id="IPR012259">
    <property type="entry name" value="DHFR"/>
</dbReference>
<evidence type="ECO:0000256" key="7">
    <source>
        <dbReference type="PIRNR" id="PIRNR000194"/>
    </source>
</evidence>
<dbReference type="PATRIC" id="fig|303541.3.peg.924"/>
<comment type="pathway">
    <text evidence="1 7">Cofactor biosynthesis; tetrahydrofolate biosynthesis; 5,6,7,8-tetrahydrofolate from 7,8-dihydrofolate: step 1/1.</text>
</comment>
<dbReference type="CDD" id="cd00209">
    <property type="entry name" value="DHFR"/>
    <property type="match status" value="1"/>
</dbReference>
<dbReference type="Gene3D" id="3.40.430.10">
    <property type="entry name" value="Dihydrofolate Reductase, subunit A"/>
    <property type="match status" value="1"/>
</dbReference>
<reference evidence="9 10" key="1">
    <citation type="submission" date="2015-01" db="EMBL/GenBank/DDBJ databases">
        <title>Comparative genomics of the lactic acid bacteria isolated from the honey bee gut.</title>
        <authorList>
            <person name="Ellegaard K.M."/>
            <person name="Tamarit D."/>
            <person name="Javelind E."/>
            <person name="Olofsson T."/>
            <person name="Andersson S.G."/>
            <person name="Vasquez A."/>
        </authorList>
    </citation>
    <scope>NUCLEOTIDE SEQUENCE [LARGE SCALE GENOMIC DNA]</scope>
    <source>
        <strain evidence="9 10">Hma11</strain>
    </source>
</reference>
<evidence type="ECO:0000256" key="2">
    <source>
        <dbReference type="ARBA" id="ARBA00009539"/>
    </source>
</evidence>
<dbReference type="GO" id="GO:0046452">
    <property type="term" value="P:dihydrofolate metabolic process"/>
    <property type="evidence" value="ECO:0007669"/>
    <property type="project" value="TreeGrafter"/>
</dbReference>
<evidence type="ECO:0000256" key="3">
    <source>
        <dbReference type="ARBA" id="ARBA00012856"/>
    </source>
</evidence>
<dbReference type="InterPro" id="IPR024072">
    <property type="entry name" value="DHFR-like_dom_sf"/>
</dbReference>
<dbReference type="STRING" id="303541.JF72_07670"/>
<dbReference type="SUPFAM" id="SSF53597">
    <property type="entry name" value="Dihydrofolate reductase-like"/>
    <property type="match status" value="1"/>
</dbReference>
<evidence type="ECO:0000313" key="10">
    <source>
        <dbReference type="Proteomes" id="UP000033682"/>
    </source>
</evidence>
<dbReference type="InterPro" id="IPR001796">
    <property type="entry name" value="DHFR_dom"/>
</dbReference>
<evidence type="ECO:0000256" key="6">
    <source>
        <dbReference type="ARBA" id="ARBA00023002"/>
    </source>
</evidence>
<sequence length="169" mass="19770">MITFIWAEDEQHKIGLDGHLPWYIPEDLKHFKTLTINHPIIMGRKTFNSLPRILPQRRHIVLSQNQVFKEEYEHNSQVVVVSSINSLNKWINAHQTEQLYVIGGVSVFEALKDRVDCLEKTAIAATFPADTVMPDLNYDDFQLSKKVHHQANNKCQYSYDFLTYLRKKD</sequence>
<dbReference type="GO" id="GO:0005829">
    <property type="term" value="C:cytosol"/>
    <property type="evidence" value="ECO:0007669"/>
    <property type="project" value="TreeGrafter"/>
</dbReference>
<dbReference type="PROSITE" id="PS51330">
    <property type="entry name" value="DHFR_2"/>
    <property type="match status" value="1"/>
</dbReference>
<keyword evidence="4 7" id="KW-0554">One-carbon metabolism</keyword>
<name>A0A0F4LVE2_9LACO</name>
<evidence type="ECO:0000259" key="8">
    <source>
        <dbReference type="PROSITE" id="PS51330"/>
    </source>
</evidence>
<dbReference type="AlphaFoldDB" id="A0A0F4LVE2"/>
<organism evidence="9 10">
    <name type="scientific">Lactobacillus apis</name>
    <dbReference type="NCBI Taxonomy" id="303541"/>
    <lineage>
        <taxon>Bacteria</taxon>
        <taxon>Bacillati</taxon>
        <taxon>Bacillota</taxon>
        <taxon>Bacilli</taxon>
        <taxon>Lactobacillales</taxon>
        <taxon>Lactobacillaceae</taxon>
        <taxon>Lactobacillus</taxon>
    </lineage>
</organism>
<keyword evidence="6 7" id="KW-0560">Oxidoreductase</keyword>
<evidence type="ECO:0000256" key="5">
    <source>
        <dbReference type="ARBA" id="ARBA00022857"/>
    </source>
</evidence>
<dbReference type="EMBL" id="JXLG01000005">
    <property type="protein sequence ID" value="KJY61481.1"/>
    <property type="molecule type" value="Genomic_DNA"/>
</dbReference>
<dbReference type="GO" id="GO:0006730">
    <property type="term" value="P:one-carbon metabolic process"/>
    <property type="evidence" value="ECO:0007669"/>
    <property type="project" value="UniProtKB-KW"/>
</dbReference>
<proteinExistence type="inferred from homology"/>
<accession>A0A0F4LVE2</accession>
<dbReference type="GO" id="GO:0046654">
    <property type="term" value="P:tetrahydrofolate biosynthetic process"/>
    <property type="evidence" value="ECO:0007669"/>
    <property type="project" value="UniProtKB-UniPathway"/>
</dbReference>
<dbReference type="EC" id="1.5.1.3" evidence="3 7"/>
<dbReference type="GO" id="GO:0004146">
    <property type="term" value="F:dihydrofolate reductase activity"/>
    <property type="evidence" value="ECO:0007669"/>
    <property type="project" value="UniProtKB-EC"/>
</dbReference>
<keyword evidence="10" id="KW-1185">Reference proteome</keyword>
<comment type="caution">
    <text evidence="9">The sequence shown here is derived from an EMBL/GenBank/DDBJ whole genome shotgun (WGS) entry which is preliminary data.</text>
</comment>
<dbReference type="UniPathway" id="UPA00077">
    <property type="reaction ID" value="UER00158"/>
</dbReference>
<dbReference type="Proteomes" id="UP000033682">
    <property type="component" value="Unassembled WGS sequence"/>
</dbReference>
<dbReference type="PANTHER" id="PTHR48069">
    <property type="entry name" value="DIHYDROFOLATE REDUCTASE"/>
    <property type="match status" value="1"/>
</dbReference>
<dbReference type="GO" id="GO:0050661">
    <property type="term" value="F:NADP binding"/>
    <property type="evidence" value="ECO:0007669"/>
    <property type="project" value="InterPro"/>
</dbReference>